<dbReference type="GO" id="GO:0006508">
    <property type="term" value="P:proteolysis"/>
    <property type="evidence" value="ECO:0007669"/>
    <property type="project" value="InterPro"/>
</dbReference>
<dbReference type="PANTHER" id="PTHR40524:SF1">
    <property type="entry name" value="PEPTIDASE C39-LIKE DOMAIN-CONTAINING PROTEIN"/>
    <property type="match status" value="1"/>
</dbReference>
<dbReference type="InterPro" id="IPR005074">
    <property type="entry name" value="Peptidase_C39"/>
</dbReference>
<comment type="caution">
    <text evidence="2">The sequence shown here is derived from an EMBL/GenBank/DDBJ whole genome shotgun (WGS) entry which is preliminary data.</text>
</comment>
<dbReference type="eggNOG" id="ENOG50338QW">
    <property type="taxonomic scope" value="Bacteria"/>
</dbReference>
<gene>
    <name evidence="2" type="ORF">CfE428DRAFT_3646</name>
</gene>
<protein>
    <recommendedName>
        <fullName evidence="1">Peptidase C39 domain-containing protein</fullName>
    </recommendedName>
</protein>
<dbReference type="AlphaFoldDB" id="B4D408"/>
<dbReference type="Pfam" id="PF03412">
    <property type="entry name" value="Peptidase_C39"/>
    <property type="match status" value="1"/>
</dbReference>
<dbReference type="RefSeq" id="WP_006980971.1">
    <property type="nucleotide sequence ID" value="NZ_ABVL01000010.1"/>
</dbReference>
<dbReference type="STRING" id="497964.CfE428DRAFT_3646"/>
<organism evidence="2 3">
    <name type="scientific">Chthoniobacter flavus Ellin428</name>
    <dbReference type="NCBI Taxonomy" id="497964"/>
    <lineage>
        <taxon>Bacteria</taxon>
        <taxon>Pseudomonadati</taxon>
        <taxon>Verrucomicrobiota</taxon>
        <taxon>Spartobacteria</taxon>
        <taxon>Chthoniobacterales</taxon>
        <taxon>Chthoniobacteraceae</taxon>
        <taxon>Chthoniobacter</taxon>
    </lineage>
</organism>
<dbReference type="InParanoid" id="B4D408"/>
<dbReference type="PANTHER" id="PTHR40524">
    <property type="entry name" value="PEPTIDASE_C39_2 DOMAIN-CONTAINING PROTEIN"/>
    <property type="match status" value="1"/>
</dbReference>
<name>B4D408_9BACT</name>
<sequence length="212" mass="23583" precursor="true">MMNRKWKLVAVCGVVLLTALAAIVAWRYRPHPHRKHVAQGLSPWADEAVPRAVLATPTIYLQTDPQWAHEEIGGSGEELRSVGCTNCCLCMALAQHGIVLNPAELNQKLIQADGYTERGWIKWDAVEDISQKRVRIDIPENPTHRDIDQALAAGNPVLVKIVYRPGVLHWVLLVGREGKEYLMKDPLGDGHTLGLLSAYHSDILSVRIVARL</sequence>
<reference evidence="2 3" key="1">
    <citation type="journal article" date="2011" name="J. Bacteriol.">
        <title>Genome sequence of Chthoniobacter flavus Ellin428, an aerobic heterotrophic soil bacterium.</title>
        <authorList>
            <person name="Kant R."/>
            <person name="van Passel M.W."/>
            <person name="Palva A."/>
            <person name="Lucas S."/>
            <person name="Lapidus A."/>
            <person name="Glavina Del Rio T."/>
            <person name="Dalin E."/>
            <person name="Tice H."/>
            <person name="Bruce D."/>
            <person name="Goodwin L."/>
            <person name="Pitluck S."/>
            <person name="Larimer F.W."/>
            <person name="Land M.L."/>
            <person name="Hauser L."/>
            <person name="Sangwan P."/>
            <person name="de Vos W.M."/>
            <person name="Janssen P.H."/>
            <person name="Smidt H."/>
        </authorList>
    </citation>
    <scope>NUCLEOTIDE SEQUENCE [LARGE SCALE GENOMIC DNA]</scope>
    <source>
        <strain evidence="2 3">Ellin428</strain>
    </source>
</reference>
<accession>B4D408</accession>
<evidence type="ECO:0000313" key="3">
    <source>
        <dbReference type="Proteomes" id="UP000005824"/>
    </source>
</evidence>
<dbReference type="Proteomes" id="UP000005824">
    <property type="component" value="Unassembled WGS sequence"/>
</dbReference>
<dbReference type="GO" id="GO:0016020">
    <property type="term" value="C:membrane"/>
    <property type="evidence" value="ECO:0007669"/>
    <property type="project" value="InterPro"/>
</dbReference>
<proteinExistence type="predicted"/>
<dbReference type="GO" id="GO:0008233">
    <property type="term" value="F:peptidase activity"/>
    <property type="evidence" value="ECO:0007669"/>
    <property type="project" value="InterPro"/>
</dbReference>
<dbReference type="Gene3D" id="3.90.70.10">
    <property type="entry name" value="Cysteine proteinases"/>
    <property type="match status" value="1"/>
</dbReference>
<dbReference type="GO" id="GO:0005524">
    <property type="term" value="F:ATP binding"/>
    <property type="evidence" value="ECO:0007669"/>
    <property type="project" value="InterPro"/>
</dbReference>
<evidence type="ECO:0000259" key="1">
    <source>
        <dbReference type="Pfam" id="PF03412"/>
    </source>
</evidence>
<keyword evidence="3" id="KW-1185">Reference proteome</keyword>
<dbReference type="EMBL" id="ABVL01000010">
    <property type="protein sequence ID" value="EDY18988.1"/>
    <property type="molecule type" value="Genomic_DNA"/>
</dbReference>
<feature type="domain" description="Peptidase C39" evidence="1">
    <location>
        <begin position="83"/>
        <end position="191"/>
    </location>
</feature>
<evidence type="ECO:0000313" key="2">
    <source>
        <dbReference type="EMBL" id="EDY18988.1"/>
    </source>
</evidence>